<keyword evidence="4 7" id="KW-0812">Transmembrane</keyword>
<accession>A0ABD5S4S3</accession>
<dbReference type="PANTHER" id="PTHR43373">
    <property type="entry name" value="NA(+)/H(+) ANTIPORTER SUBUNIT"/>
    <property type="match status" value="1"/>
</dbReference>
<evidence type="ECO:0000259" key="9">
    <source>
        <dbReference type="Pfam" id="PF20501"/>
    </source>
</evidence>
<dbReference type="Gene3D" id="1.20.120.1200">
    <property type="entry name" value="NADH-ubiquinone/plastoquinone oxidoreductase chain 6, subunit NuoJ"/>
    <property type="match status" value="1"/>
</dbReference>
<keyword evidence="11" id="KW-1185">Reference proteome</keyword>
<gene>
    <name evidence="10" type="primary">mbhE</name>
    <name evidence="10" type="ORF">ACFQE1_19605</name>
</gene>
<keyword evidence="6 7" id="KW-0472">Membrane</keyword>
<evidence type="ECO:0000256" key="2">
    <source>
        <dbReference type="ARBA" id="ARBA00022448"/>
    </source>
</evidence>
<dbReference type="GO" id="GO:0005886">
    <property type="term" value="C:plasma membrane"/>
    <property type="evidence" value="ECO:0007669"/>
    <property type="project" value="UniProtKB-SubCell"/>
</dbReference>
<keyword evidence="3" id="KW-1003">Cell membrane</keyword>
<feature type="transmembrane region" description="Helical" evidence="7">
    <location>
        <begin position="6"/>
        <end position="29"/>
    </location>
</feature>
<evidence type="ECO:0000256" key="3">
    <source>
        <dbReference type="ARBA" id="ARBA00022475"/>
    </source>
</evidence>
<feature type="transmembrane region" description="Helical" evidence="7">
    <location>
        <begin position="100"/>
        <end position="117"/>
    </location>
</feature>
<dbReference type="AlphaFoldDB" id="A0ABD5S4S3"/>
<feature type="transmembrane region" description="Helical" evidence="7">
    <location>
        <begin position="169"/>
        <end position="185"/>
    </location>
</feature>
<comment type="caution">
    <text evidence="10">The sequence shown here is derived from an EMBL/GenBank/DDBJ whole genome shotgun (WGS) entry which is preliminary data.</text>
</comment>
<proteinExistence type="predicted"/>
<dbReference type="PANTHER" id="PTHR43373:SF1">
    <property type="entry name" value="NA(+)_H(+) ANTIPORTER SUBUNIT A"/>
    <property type="match status" value="1"/>
</dbReference>
<reference evidence="10 11" key="1">
    <citation type="journal article" date="2019" name="Int. J. Syst. Evol. Microbiol.">
        <title>The Global Catalogue of Microorganisms (GCM) 10K type strain sequencing project: providing services to taxonomists for standard genome sequencing and annotation.</title>
        <authorList>
            <consortium name="The Broad Institute Genomics Platform"/>
            <consortium name="The Broad Institute Genome Sequencing Center for Infectious Disease"/>
            <person name="Wu L."/>
            <person name="Ma J."/>
        </authorList>
    </citation>
    <scope>NUCLEOTIDE SEQUENCE [LARGE SCALE GENOMIC DNA]</scope>
    <source>
        <strain evidence="10 11">NBRC 111368</strain>
    </source>
</reference>
<name>A0ABD5S4S3_9EURY</name>
<dbReference type="InterPro" id="IPR025383">
    <property type="entry name" value="MrpA_C/MbhD"/>
</dbReference>
<sequence length="192" mass="19883">ELPAFAIAGGMTIPIALVLLTAVVGAVAVDVAPSHVAGVLTLSILGFMVAIFYILADAPDLALTQLVVETLVLVIFLLVLDRLPAFYGETDRAKSIRDGALSLVVGATVFVTVLLATDSSPDRSLPTFLVENAGVPADHPPFFTNAGGGGNIVNVILVDFRAIDTMGEISVVAMAALAVLTLVGMRERGETQ</sequence>
<feature type="domain" description="MrpA C-terminal/MbhD" evidence="8">
    <location>
        <begin position="21"/>
        <end position="84"/>
    </location>
</feature>
<dbReference type="EMBL" id="JBHSWU010001186">
    <property type="protein sequence ID" value="MFC6726529.1"/>
    <property type="molecule type" value="Genomic_DNA"/>
</dbReference>
<evidence type="ECO:0000259" key="8">
    <source>
        <dbReference type="Pfam" id="PF13244"/>
    </source>
</evidence>
<evidence type="ECO:0000313" key="10">
    <source>
        <dbReference type="EMBL" id="MFC6726529.1"/>
    </source>
</evidence>
<protein>
    <submittedName>
        <fullName evidence="10">Hydrogen gas-evolving membrane-bound hydrogenase subunit E</fullName>
    </submittedName>
</protein>
<organism evidence="10 11">
    <name type="scientific">Halobium palmae</name>
    <dbReference type="NCBI Taxonomy" id="1776492"/>
    <lineage>
        <taxon>Archaea</taxon>
        <taxon>Methanobacteriati</taxon>
        <taxon>Methanobacteriota</taxon>
        <taxon>Stenosarchaea group</taxon>
        <taxon>Halobacteria</taxon>
        <taxon>Halobacteriales</taxon>
        <taxon>Haloferacaceae</taxon>
        <taxon>Halobium</taxon>
    </lineage>
</organism>
<feature type="domain" description="MrpA C-terminal/MbhE" evidence="9">
    <location>
        <begin position="96"/>
        <end position="183"/>
    </location>
</feature>
<evidence type="ECO:0000256" key="5">
    <source>
        <dbReference type="ARBA" id="ARBA00022989"/>
    </source>
</evidence>
<dbReference type="InterPro" id="IPR046806">
    <property type="entry name" value="MrpA_C/MbhE"/>
</dbReference>
<dbReference type="Pfam" id="PF20501">
    <property type="entry name" value="MbhE"/>
    <property type="match status" value="1"/>
</dbReference>
<keyword evidence="5 7" id="KW-1133">Transmembrane helix</keyword>
<feature type="non-terminal residue" evidence="10">
    <location>
        <position position="1"/>
    </location>
</feature>
<feature type="transmembrane region" description="Helical" evidence="7">
    <location>
        <begin position="36"/>
        <end position="56"/>
    </location>
</feature>
<feature type="transmembrane region" description="Helical" evidence="7">
    <location>
        <begin position="62"/>
        <end position="80"/>
    </location>
</feature>
<dbReference type="Pfam" id="PF13244">
    <property type="entry name" value="MbhD"/>
    <property type="match status" value="1"/>
</dbReference>
<evidence type="ECO:0000256" key="1">
    <source>
        <dbReference type="ARBA" id="ARBA00004651"/>
    </source>
</evidence>
<evidence type="ECO:0000256" key="6">
    <source>
        <dbReference type="ARBA" id="ARBA00023136"/>
    </source>
</evidence>
<keyword evidence="2" id="KW-0813">Transport</keyword>
<evidence type="ECO:0000313" key="11">
    <source>
        <dbReference type="Proteomes" id="UP001596328"/>
    </source>
</evidence>
<dbReference type="InterPro" id="IPR042106">
    <property type="entry name" value="Nuo/plastoQ_OxRdtase_6_NuoJ"/>
</dbReference>
<comment type="subcellular location">
    <subcellularLocation>
        <location evidence="1">Cell membrane</location>
        <topology evidence="1">Multi-pass membrane protein</topology>
    </subcellularLocation>
</comment>
<dbReference type="Proteomes" id="UP001596328">
    <property type="component" value="Unassembled WGS sequence"/>
</dbReference>
<dbReference type="InterPro" id="IPR050616">
    <property type="entry name" value="CPA3_Na-H_Antiporter_A"/>
</dbReference>
<evidence type="ECO:0000256" key="7">
    <source>
        <dbReference type="SAM" id="Phobius"/>
    </source>
</evidence>
<evidence type="ECO:0000256" key="4">
    <source>
        <dbReference type="ARBA" id="ARBA00022692"/>
    </source>
</evidence>